<dbReference type="Proteomes" id="UP000266042">
    <property type="component" value="Unassembled WGS sequence"/>
</dbReference>
<comment type="caution">
    <text evidence="9">The sequence shown here is derived from an EMBL/GenBank/DDBJ whole genome shotgun (WGS) entry which is preliminary data.</text>
</comment>
<evidence type="ECO:0000256" key="1">
    <source>
        <dbReference type="ARBA" id="ARBA00022714"/>
    </source>
</evidence>
<evidence type="ECO:0000256" key="5">
    <source>
        <dbReference type="ARBA" id="ARBA00034078"/>
    </source>
</evidence>
<evidence type="ECO:0000259" key="7">
    <source>
        <dbReference type="PROSITE" id="PS51296"/>
    </source>
</evidence>
<protein>
    <submittedName>
        <fullName evidence="9">Non-heme iron oxygenase ferredoxin subunit</fullName>
    </submittedName>
</protein>
<dbReference type="AlphaFoldDB" id="A0A398DGI1"/>
<dbReference type="Gene3D" id="2.102.10.10">
    <property type="entry name" value="Rieske [2Fe-2S] iron-sulphur domain"/>
    <property type="match status" value="1"/>
</dbReference>
<keyword evidence="3" id="KW-0408">Iron</keyword>
<dbReference type="GO" id="GO:0051537">
    <property type="term" value="F:2 iron, 2 sulfur cluster binding"/>
    <property type="evidence" value="ECO:0007669"/>
    <property type="project" value="UniProtKB-KW"/>
</dbReference>
<dbReference type="Pfam" id="PF00355">
    <property type="entry name" value="Rieske"/>
    <property type="match status" value="1"/>
</dbReference>
<dbReference type="PANTHER" id="PTHR21496:SF0">
    <property type="entry name" value="RIESKE DOMAIN-CONTAINING PROTEIN"/>
    <property type="match status" value="1"/>
</dbReference>
<sequence>MIPKEIEMDYVRVIDKAELPQNKMIIVVVDGKEVLLANVDDSYYAIINKCTHAGGSLAQGVLEGSIVTCPRHGARFDVKTGKAVGEAKIGFIKMKVKDEESCMVKVEGTDIMVGIP</sequence>
<evidence type="ECO:0000313" key="10">
    <source>
        <dbReference type="Proteomes" id="UP000265724"/>
    </source>
</evidence>
<accession>A0A398DGI1</accession>
<comment type="similarity">
    <text evidence="6">Belongs to the bacterial ring-hydroxylating dioxygenase ferredoxin component family.</text>
</comment>
<comment type="cofactor">
    <cofactor evidence="5">
        <name>[2Fe-2S] cluster</name>
        <dbReference type="ChEBI" id="CHEBI:190135"/>
    </cofactor>
</comment>
<dbReference type="InterPro" id="IPR036922">
    <property type="entry name" value="Rieske_2Fe-2S_sf"/>
</dbReference>
<dbReference type="EMBL" id="QXIW01000022">
    <property type="protein sequence ID" value="RIE13543.1"/>
    <property type="molecule type" value="Genomic_DNA"/>
</dbReference>
<reference evidence="10 11" key="1">
    <citation type="submission" date="2018-09" db="EMBL/GenBank/DDBJ databases">
        <title>Discovery and Ecogenomic Context for Candidatus Cryosericales, a Global Caldiserica Order Active in Thawing Permafrost.</title>
        <authorList>
            <person name="Martinez M.A."/>
            <person name="Woodcroft B.J."/>
            <person name="Ignacio Espinoza J.C."/>
            <person name="Zayed A."/>
            <person name="Singleton C.M."/>
            <person name="Boyd J."/>
            <person name="Li Y.-F."/>
            <person name="Purvine S."/>
            <person name="Maughan H."/>
            <person name="Hodgkins S.B."/>
            <person name="Anderson D."/>
            <person name="Sederholm M."/>
            <person name="Temperton B."/>
            <person name="Saleska S.R."/>
            <person name="Tyson G.W."/>
            <person name="Rich V.I."/>
        </authorList>
    </citation>
    <scope>NUCLEOTIDE SEQUENCE [LARGE SCALE GENOMIC DNA]</scope>
    <source>
        <strain evidence="8 10">SMC2</strain>
        <strain evidence="9 11">SMC3</strain>
    </source>
</reference>
<name>A0A398DGI1_9BACT</name>
<dbReference type="SUPFAM" id="SSF50022">
    <property type="entry name" value="ISP domain"/>
    <property type="match status" value="1"/>
</dbReference>
<dbReference type="PANTHER" id="PTHR21496">
    <property type="entry name" value="FERREDOXIN-RELATED"/>
    <property type="match status" value="1"/>
</dbReference>
<dbReference type="Proteomes" id="UP000265724">
    <property type="component" value="Unassembled WGS sequence"/>
</dbReference>
<dbReference type="GO" id="GO:0046872">
    <property type="term" value="F:metal ion binding"/>
    <property type="evidence" value="ECO:0007669"/>
    <property type="project" value="UniProtKB-KW"/>
</dbReference>
<organism evidence="9 11">
    <name type="scientific">Candidatus Cryosericum hinesii</name>
    <dbReference type="NCBI Taxonomy" id="2290915"/>
    <lineage>
        <taxon>Bacteria</taxon>
        <taxon>Pseudomonadati</taxon>
        <taxon>Caldisericota/Cryosericota group</taxon>
        <taxon>Candidatus Cryosericota</taxon>
        <taxon>Candidatus Cryosericia</taxon>
        <taxon>Candidatus Cryosericales</taxon>
        <taxon>Candidatus Cryosericaceae</taxon>
        <taxon>Candidatus Cryosericum</taxon>
    </lineage>
</organism>
<proteinExistence type="inferred from homology"/>
<keyword evidence="4" id="KW-0411">Iron-sulfur</keyword>
<evidence type="ECO:0000313" key="11">
    <source>
        <dbReference type="Proteomes" id="UP000266042"/>
    </source>
</evidence>
<dbReference type="RefSeq" id="WP_119087624.1">
    <property type="nucleotide sequence ID" value="NZ_QXIV01000034.1"/>
</dbReference>
<dbReference type="EMBL" id="QXIX01000043">
    <property type="protein sequence ID" value="RIE13261.1"/>
    <property type="molecule type" value="Genomic_DNA"/>
</dbReference>
<dbReference type="PROSITE" id="PS51296">
    <property type="entry name" value="RIESKE"/>
    <property type="match status" value="1"/>
</dbReference>
<gene>
    <name evidence="8" type="ORF">SMC2_05565</name>
    <name evidence="9" type="ORF">SMC3_04120</name>
</gene>
<keyword evidence="1" id="KW-0001">2Fe-2S</keyword>
<evidence type="ECO:0000256" key="6">
    <source>
        <dbReference type="ARBA" id="ARBA00038001"/>
    </source>
</evidence>
<keyword evidence="10" id="KW-1185">Reference proteome</keyword>
<evidence type="ECO:0000256" key="2">
    <source>
        <dbReference type="ARBA" id="ARBA00022723"/>
    </source>
</evidence>
<keyword evidence="2" id="KW-0479">Metal-binding</keyword>
<evidence type="ECO:0000313" key="9">
    <source>
        <dbReference type="EMBL" id="RIE13543.1"/>
    </source>
</evidence>
<evidence type="ECO:0000256" key="4">
    <source>
        <dbReference type="ARBA" id="ARBA00023014"/>
    </source>
</evidence>
<feature type="domain" description="Rieske" evidence="7">
    <location>
        <begin position="11"/>
        <end position="105"/>
    </location>
</feature>
<evidence type="ECO:0000256" key="3">
    <source>
        <dbReference type="ARBA" id="ARBA00023004"/>
    </source>
</evidence>
<evidence type="ECO:0000313" key="8">
    <source>
        <dbReference type="EMBL" id="RIE13261.1"/>
    </source>
</evidence>
<dbReference type="InterPro" id="IPR017941">
    <property type="entry name" value="Rieske_2Fe-2S"/>
</dbReference>